<protein>
    <submittedName>
        <fullName evidence="2">Isochorismatase-like domain-containing protein</fullName>
    </submittedName>
</protein>
<dbReference type="WBParaSite" id="JU765_v2.g18318.t1">
    <property type="protein sequence ID" value="JU765_v2.g18318.t1"/>
    <property type="gene ID" value="JU765_v2.g18318"/>
</dbReference>
<organism evidence="1 2">
    <name type="scientific">Panagrolaimus sp. JU765</name>
    <dbReference type="NCBI Taxonomy" id="591449"/>
    <lineage>
        <taxon>Eukaryota</taxon>
        <taxon>Metazoa</taxon>
        <taxon>Ecdysozoa</taxon>
        <taxon>Nematoda</taxon>
        <taxon>Chromadorea</taxon>
        <taxon>Rhabditida</taxon>
        <taxon>Tylenchina</taxon>
        <taxon>Panagrolaimomorpha</taxon>
        <taxon>Panagrolaimoidea</taxon>
        <taxon>Panagrolaimidae</taxon>
        <taxon>Panagrolaimus</taxon>
    </lineage>
</organism>
<name>A0AC34QQH4_9BILA</name>
<evidence type="ECO:0000313" key="1">
    <source>
        <dbReference type="Proteomes" id="UP000887576"/>
    </source>
</evidence>
<proteinExistence type="predicted"/>
<evidence type="ECO:0000313" key="2">
    <source>
        <dbReference type="WBParaSite" id="JU765_v2.g18318.t1"/>
    </source>
</evidence>
<accession>A0AC34QQH4</accession>
<reference evidence="2" key="1">
    <citation type="submission" date="2022-11" db="UniProtKB">
        <authorList>
            <consortium name="WormBaseParasite"/>
        </authorList>
    </citation>
    <scope>IDENTIFICATION</scope>
</reference>
<sequence length="233" mass="25451">MASRLVKRINAKQTALLVCDMQDKFRNNIKFFPEIVQISRRLIDAGKILEIPILATEQYPKGLGHTVAELGLEENGIPVFEKMSFSMCCSDVVNKLQKEQVKEVVLCGIEAHVCVYQTCLELLERGVAVHVVADAEVVLCGIEAHVCVYQTCLELLERGVAVHVVADAVSSRSMTDRVFALKGMQNAGAILTTSECVILGLLGGADHPQFRAVQKIIMQSAPDTGLLAHVSHL</sequence>
<dbReference type="Proteomes" id="UP000887576">
    <property type="component" value="Unplaced"/>
</dbReference>